<evidence type="ECO:0000313" key="3">
    <source>
        <dbReference type="Proteomes" id="UP000018208"/>
    </source>
</evidence>
<accession>V6LJM0</accession>
<organism evidence="1">
    <name type="scientific">Spironucleus salmonicida</name>
    <dbReference type="NCBI Taxonomy" id="348837"/>
    <lineage>
        <taxon>Eukaryota</taxon>
        <taxon>Metamonada</taxon>
        <taxon>Diplomonadida</taxon>
        <taxon>Hexamitidae</taxon>
        <taxon>Hexamitinae</taxon>
        <taxon>Spironucleus</taxon>
    </lineage>
</organism>
<reference evidence="2" key="2">
    <citation type="submission" date="2020-12" db="EMBL/GenBank/DDBJ databases">
        <title>New Spironucleus salmonicida genome in near-complete chromosomes.</title>
        <authorList>
            <person name="Xu F."/>
            <person name="Kurt Z."/>
            <person name="Jimenez-Gonzalez A."/>
            <person name="Astvaldsson A."/>
            <person name="Andersson J.O."/>
            <person name="Svard S.G."/>
        </authorList>
    </citation>
    <scope>NUCLEOTIDE SEQUENCE</scope>
    <source>
        <strain evidence="2">ATCC 50377</strain>
    </source>
</reference>
<evidence type="ECO:0000313" key="1">
    <source>
        <dbReference type="EMBL" id="EST44790.1"/>
    </source>
</evidence>
<name>V6LJM0_9EUKA</name>
<gene>
    <name evidence="1" type="ORF">SS50377_15298</name>
    <name evidence="2" type="ORF">SS50377_21823</name>
</gene>
<sequence length="152" mass="17307">MPQHSFLKTSKAYDTSYAQGNSITYTPTPSVEERQFWSQSQYNETKPFGMNLASTTLTTYVEKPSACIHNCTYHAKDILCKSRPIKLDTSTRLPSSYNQTALNEAPSNSAFAENNHNLNVTLPFVRDPAKRFTTEKVKTQRYVKDIKPVGWF</sequence>
<keyword evidence="3" id="KW-1185">Reference proteome</keyword>
<dbReference type="VEuPathDB" id="GiardiaDB:SS50377_21823"/>
<evidence type="ECO:0000313" key="2">
    <source>
        <dbReference type="EMBL" id="KAH0576261.1"/>
    </source>
</evidence>
<dbReference type="EMBL" id="AUWU02000002">
    <property type="protein sequence ID" value="KAH0576261.1"/>
    <property type="molecule type" value="Genomic_DNA"/>
</dbReference>
<dbReference type="EMBL" id="KI546108">
    <property type="protein sequence ID" value="EST44790.1"/>
    <property type="molecule type" value="Genomic_DNA"/>
</dbReference>
<dbReference type="AlphaFoldDB" id="V6LJM0"/>
<protein>
    <submittedName>
        <fullName evidence="1">Uncharacterized protein</fullName>
    </submittedName>
</protein>
<dbReference type="Proteomes" id="UP000018208">
    <property type="component" value="Unassembled WGS sequence"/>
</dbReference>
<proteinExistence type="predicted"/>
<reference evidence="1 2" key="1">
    <citation type="journal article" date="2014" name="PLoS Genet.">
        <title>The Genome of Spironucleus salmonicida Highlights a Fish Pathogen Adapted to Fluctuating Environments.</title>
        <authorList>
            <person name="Xu F."/>
            <person name="Jerlstrom-Hultqvist J."/>
            <person name="Einarsson E."/>
            <person name="Astvaldsson A."/>
            <person name="Svard S.G."/>
            <person name="Andersson J.O."/>
        </authorList>
    </citation>
    <scope>NUCLEOTIDE SEQUENCE</scope>
    <source>
        <strain evidence="2">ATCC 50377</strain>
    </source>
</reference>